<reference evidence="3" key="2">
    <citation type="submission" date="2025-08" db="UniProtKB">
        <authorList>
            <consortium name="RefSeq"/>
        </authorList>
    </citation>
    <scope>IDENTIFICATION</scope>
    <source>
        <tissue evidence="3">Leaves</tissue>
    </source>
</reference>
<dbReference type="InterPro" id="IPR001584">
    <property type="entry name" value="Integrase_cat-core"/>
</dbReference>
<dbReference type="OrthoDB" id="1739513at2759"/>
<dbReference type="RefSeq" id="XP_027064494.1">
    <property type="nucleotide sequence ID" value="XM_027208693.1"/>
</dbReference>
<name>A0A6P6SFA1_COFAR</name>
<dbReference type="GO" id="GO:0015074">
    <property type="term" value="P:DNA integration"/>
    <property type="evidence" value="ECO:0007669"/>
    <property type="project" value="InterPro"/>
</dbReference>
<gene>
    <name evidence="3" type="primary">LOC113690693</name>
</gene>
<dbReference type="GeneID" id="113690693"/>
<dbReference type="SUPFAM" id="SSF53098">
    <property type="entry name" value="Ribonuclease H-like"/>
    <property type="match status" value="1"/>
</dbReference>
<dbReference type="Gene3D" id="3.30.420.10">
    <property type="entry name" value="Ribonuclease H-like superfamily/Ribonuclease H"/>
    <property type="match status" value="1"/>
</dbReference>
<dbReference type="PANTHER" id="PTHR48475:SF2">
    <property type="entry name" value="RIBONUCLEASE H"/>
    <property type="match status" value="1"/>
</dbReference>
<reference evidence="2" key="1">
    <citation type="journal article" date="2025" name="Foods">
        <title>Unveiling the Microbial Signatures of Arabica Coffee Cherries: Insights into Ripeness Specific Diversity, Functional Traits, and Implications for Quality and Safety.</title>
        <authorList>
            <consortium name="RefSeq"/>
            <person name="Tenea G.N."/>
            <person name="Cifuentes V."/>
            <person name="Reyes P."/>
            <person name="Cevallos-Vallejos M."/>
        </authorList>
    </citation>
    <scope>NUCLEOTIDE SEQUENCE [LARGE SCALE GENOMIC DNA]</scope>
</reference>
<accession>A0A6P6SFA1</accession>
<evidence type="ECO:0000313" key="2">
    <source>
        <dbReference type="Proteomes" id="UP001652660"/>
    </source>
</evidence>
<protein>
    <recommendedName>
        <fullName evidence="1">Integrase catalytic domain-containing protein</fullName>
    </recommendedName>
</protein>
<feature type="domain" description="Integrase catalytic" evidence="1">
    <location>
        <begin position="1"/>
        <end position="129"/>
    </location>
</feature>
<dbReference type="InterPro" id="IPR012337">
    <property type="entry name" value="RNaseH-like_sf"/>
</dbReference>
<organism evidence="2 3">
    <name type="scientific">Coffea arabica</name>
    <name type="common">Arabian coffee</name>
    <dbReference type="NCBI Taxonomy" id="13443"/>
    <lineage>
        <taxon>Eukaryota</taxon>
        <taxon>Viridiplantae</taxon>
        <taxon>Streptophyta</taxon>
        <taxon>Embryophyta</taxon>
        <taxon>Tracheophyta</taxon>
        <taxon>Spermatophyta</taxon>
        <taxon>Magnoliopsida</taxon>
        <taxon>eudicotyledons</taxon>
        <taxon>Gunneridae</taxon>
        <taxon>Pentapetalae</taxon>
        <taxon>asterids</taxon>
        <taxon>lamiids</taxon>
        <taxon>Gentianales</taxon>
        <taxon>Rubiaceae</taxon>
        <taxon>Ixoroideae</taxon>
        <taxon>Gardenieae complex</taxon>
        <taxon>Bertiereae - Coffeeae clade</taxon>
        <taxon>Coffeeae</taxon>
        <taxon>Coffea</taxon>
    </lineage>
</organism>
<evidence type="ECO:0000313" key="3">
    <source>
        <dbReference type="RefSeq" id="XP_027064494.1"/>
    </source>
</evidence>
<dbReference type="PANTHER" id="PTHR48475">
    <property type="entry name" value="RIBONUCLEASE H"/>
    <property type="match status" value="1"/>
</dbReference>
<dbReference type="AlphaFoldDB" id="A0A6P6SFA1"/>
<dbReference type="PROSITE" id="PS50994">
    <property type="entry name" value="INTEGRASE"/>
    <property type="match status" value="1"/>
</dbReference>
<dbReference type="InterPro" id="IPR036397">
    <property type="entry name" value="RNaseH_sf"/>
</dbReference>
<sequence>MGKEFFKTYMRGSVSIVCHFGLPRVVISDNGKQFADNPFKGWCENLGIKQYFTSVGHPQANEQAKNFIRKLLHGLKTRLHQAESSWVDKLPSVLWSYRTIPRSATQEILFFLTYGSEAVVPAEFITPNPRIAAFAAEVNKDERKVDLDFAEEKKDIAAAKVALYKSILASYYNARVRHLRFNPRELVLRKNLVSRTEPQENLAPR</sequence>
<dbReference type="GO" id="GO:0003676">
    <property type="term" value="F:nucleic acid binding"/>
    <property type="evidence" value="ECO:0007669"/>
    <property type="project" value="InterPro"/>
</dbReference>
<dbReference type="Proteomes" id="UP001652660">
    <property type="component" value="Chromosome 5e"/>
</dbReference>
<evidence type="ECO:0000259" key="1">
    <source>
        <dbReference type="PROSITE" id="PS50994"/>
    </source>
</evidence>
<keyword evidence="2" id="KW-1185">Reference proteome</keyword>
<proteinExistence type="predicted"/>